<name>A0A4C1XTI6_EUMVA</name>
<sequence length="113" mass="12715">MKASEQINDGDIIPVAGATEAMQMDDLIASISTLDCIDIDYVHTPITKNTFNSSLYLITLFAEALAPIPQYFYFKSRGLWAHSPQALYAGPVEDLNNDLIEHRCHQRDDEVRD</sequence>
<comment type="caution">
    <text evidence="1">The sequence shown here is derived from an EMBL/GenBank/DDBJ whole genome shotgun (WGS) entry which is preliminary data.</text>
</comment>
<keyword evidence="2" id="KW-1185">Reference proteome</keyword>
<dbReference type="Proteomes" id="UP000299102">
    <property type="component" value="Unassembled WGS sequence"/>
</dbReference>
<dbReference type="AlphaFoldDB" id="A0A4C1XTI6"/>
<evidence type="ECO:0000313" key="1">
    <source>
        <dbReference type="EMBL" id="GBP67231.1"/>
    </source>
</evidence>
<proteinExistence type="predicted"/>
<organism evidence="1 2">
    <name type="scientific">Eumeta variegata</name>
    <name type="common">Bagworm moth</name>
    <name type="synonym">Eumeta japonica</name>
    <dbReference type="NCBI Taxonomy" id="151549"/>
    <lineage>
        <taxon>Eukaryota</taxon>
        <taxon>Metazoa</taxon>
        <taxon>Ecdysozoa</taxon>
        <taxon>Arthropoda</taxon>
        <taxon>Hexapoda</taxon>
        <taxon>Insecta</taxon>
        <taxon>Pterygota</taxon>
        <taxon>Neoptera</taxon>
        <taxon>Endopterygota</taxon>
        <taxon>Lepidoptera</taxon>
        <taxon>Glossata</taxon>
        <taxon>Ditrysia</taxon>
        <taxon>Tineoidea</taxon>
        <taxon>Psychidae</taxon>
        <taxon>Oiketicinae</taxon>
        <taxon>Eumeta</taxon>
    </lineage>
</organism>
<reference evidence="1 2" key="1">
    <citation type="journal article" date="2019" name="Commun. Biol.">
        <title>The bagworm genome reveals a unique fibroin gene that provides high tensile strength.</title>
        <authorList>
            <person name="Kono N."/>
            <person name="Nakamura H."/>
            <person name="Ohtoshi R."/>
            <person name="Tomita M."/>
            <person name="Numata K."/>
            <person name="Arakawa K."/>
        </authorList>
    </citation>
    <scope>NUCLEOTIDE SEQUENCE [LARGE SCALE GENOMIC DNA]</scope>
</reference>
<accession>A0A4C1XTI6</accession>
<dbReference type="EMBL" id="BGZK01000977">
    <property type="protein sequence ID" value="GBP67231.1"/>
    <property type="molecule type" value="Genomic_DNA"/>
</dbReference>
<evidence type="ECO:0000313" key="2">
    <source>
        <dbReference type="Proteomes" id="UP000299102"/>
    </source>
</evidence>
<gene>
    <name evidence="1" type="ORF">EVAR_45064_1</name>
</gene>
<dbReference type="OrthoDB" id="8240057at2759"/>
<protein>
    <submittedName>
        <fullName evidence="1">Uncharacterized protein</fullName>
    </submittedName>
</protein>